<dbReference type="InterPro" id="IPR002563">
    <property type="entry name" value="Flavin_Rdtase-like_dom"/>
</dbReference>
<dbReference type="AlphaFoldDB" id="A0A0K1S015"/>
<dbReference type="GO" id="GO:0016646">
    <property type="term" value="F:oxidoreductase activity, acting on the CH-NH group of donors, NAD or NADP as acceptor"/>
    <property type="evidence" value="ECO:0007669"/>
    <property type="project" value="UniProtKB-ARBA"/>
</dbReference>
<dbReference type="SUPFAM" id="SSF50475">
    <property type="entry name" value="FMN-binding split barrel"/>
    <property type="match status" value="1"/>
</dbReference>
<dbReference type="GO" id="GO:0010181">
    <property type="term" value="F:FMN binding"/>
    <property type="evidence" value="ECO:0007669"/>
    <property type="project" value="InterPro"/>
</dbReference>
<accession>A0A0K1S015</accession>
<feature type="domain" description="Flavin reductase like" evidence="3">
    <location>
        <begin position="1"/>
        <end position="110"/>
    </location>
</feature>
<organism evidence="4 5">
    <name type="scientific">Microcystis panniformis FACHB-1757</name>
    <dbReference type="NCBI Taxonomy" id="1638788"/>
    <lineage>
        <taxon>Bacteria</taxon>
        <taxon>Bacillati</taxon>
        <taxon>Cyanobacteriota</taxon>
        <taxon>Cyanophyceae</taxon>
        <taxon>Oscillatoriophycideae</taxon>
        <taxon>Chroococcales</taxon>
        <taxon>Microcystaceae</taxon>
        <taxon>Microcystis</taxon>
    </lineage>
</organism>
<dbReference type="EMBL" id="CP011339">
    <property type="protein sequence ID" value="AKV67358.1"/>
    <property type="molecule type" value="Genomic_DNA"/>
</dbReference>
<evidence type="ECO:0000313" key="4">
    <source>
        <dbReference type="EMBL" id="AKV67358.1"/>
    </source>
</evidence>
<dbReference type="SMART" id="SM00903">
    <property type="entry name" value="Flavin_Reduct"/>
    <property type="match status" value="1"/>
</dbReference>
<dbReference type="PANTHER" id="PTHR32145:SF32">
    <property type="entry name" value="DIFLAVIN FLAVOPROTEIN A 4-RELATED"/>
    <property type="match status" value="1"/>
</dbReference>
<reference evidence="4 5" key="1">
    <citation type="journal article" date="2016" name="Stand. Genomic Sci.">
        <title>Complete genome sequence and genomic characterization of Microcystis panniformis FACHB 1757 by third-generation sequencing.</title>
        <authorList>
            <person name="Zhang J.Y."/>
            <person name="Guan R."/>
            <person name="Zhang H.J."/>
            <person name="Li H."/>
            <person name="Xiao P."/>
            <person name="Yu G.L."/>
            <person name="Du L."/>
            <person name="Cao D.M."/>
            <person name="Zhu B.C."/>
            <person name="Li R.H."/>
            <person name="Lu Z.H."/>
        </authorList>
    </citation>
    <scope>NUCLEOTIDE SEQUENCE [LARGE SCALE GENOMIC DNA]</scope>
    <source>
        <strain evidence="4 5">FACHB-1757</strain>
    </source>
</reference>
<evidence type="ECO:0000259" key="3">
    <source>
        <dbReference type="SMART" id="SM00903"/>
    </source>
</evidence>
<name>A0A0K1S015_9CHRO</name>
<dbReference type="Pfam" id="PF01613">
    <property type="entry name" value="Flavin_Reduct"/>
    <property type="match status" value="1"/>
</dbReference>
<keyword evidence="5" id="KW-1185">Reference proteome</keyword>
<gene>
    <name evidence="4" type="ORF">VL20_2253</name>
</gene>
<protein>
    <submittedName>
        <fullName evidence="4">NADH-quinone oxidoreductase chain 5</fullName>
    </submittedName>
</protein>
<dbReference type="PATRIC" id="fig|1638788.3.peg.2269"/>
<evidence type="ECO:0000256" key="1">
    <source>
        <dbReference type="ARBA" id="ARBA00022448"/>
    </source>
</evidence>
<proteinExistence type="predicted"/>
<dbReference type="InterPro" id="IPR012349">
    <property type="entry name" value="Split_barrel_FMN-bd"/>
</dbReference>
<dbReference type="Proteomes" id="UP000068167">
    <property type="component" value="Chromosome"/>
</dbReference>
<evidence type="ECO:0000313" key="5">
    <source>
        <dbReference type="Proteomes" id="UP000068167"/>
    </source>
</evidence>
<dbReference type="Gene3D" id="2.30.110.10">
    <property type="entry name" value="Electron Transport, Fmn-binding Protein, Chain A"/>
    <property type="match status" value="1"/>
</dbReference>
<keyword evidence="1" id="KW-0813">Transport</keyword>
<evidence type="ECO:0000256" key="2">
    <source>
        <dbReference type="ARBA" id="ARBA00022982"/>
    </source>
</evidence>
<dbReference type="KEGG" id="mpk:VL20_2253"/>
<dbReference type="InterPro" id="IPR051285">
    <property type="entry name" value="NADH_oxidoreductase_modular"/>
</dbReference>
<dbReference type="PANTHER" id="PTHR32145">
    <property type="entry name" value="DIFLAVIN FLAVOPROTEIN A 2-RELATED"/>
    <property type="match status" value="1"/>
</dbReference>
<keyword evidence="2" id="KW-0249">Electron transport</keyword>
<sequence length="110" mass="12561">MRIADNTSHRLYPLYIHFVLNILQEGQHIALMKHFLKPFSPGEDRFANIETTKAENGGPILAEALAYLECRVGQRMECGDHWLIYAIAEKGKVLHQGLTAIHHRKSGSYY</sequence>